<dbReference type="AlphaFoldDB" id="A0A484NWK1"/>
<accession>A0A484NWK1</accession>
<evidence type="ECO:0008006" key="2">
    <source>
        <dbReference type="Google" id="ProtNLM"/>
    </source>
</evidence>
<evidence type="ECO:0000313" key="1">
    <source>
        <dbReference type="EMBL" id="VFR16809.1"/>
    </source>
</evidence>
<name>A0A484NWK1_9ZZZZ</name>
<sequence length="181" mass="19820">MSATHTPLPCASLFVRAEEGPLKIGFDAVRAYHGHGALAMLALVFQGQRGALPLLEADGLPVPRHELRVVSGHPGPGVRDALEFVTRAVTRGCYEIDLSLPQARYSAGRDKSYSFQLIRGPRKVHAVLREGVLPDEFFALLGDTSVQGRQRHAQLRKEIAERALLTPPQALFDFMVQTTDA</sequence>
<dbReference type="EMBL" id="CAADHY010000007">
    <property type="protein sequence ID" value="VFR16809.1"/>
    <property type="molecule type" value="Genomic_DNA"/>
</dbReference>
<proteinExistence type="predicted"/>
<gene>
    <name evidence="1" type="ORF">AMP9_3552</name>
</gene>
<organism evidence="1">
    <name type="scientific">plant metagenome</name>
    <dbReference type="NCBI Taxonomy" id="1297885"/>
    <lineage>
        <taxon>unclassified sequences</taxon>
        <taxon>metagenomes</taxon>
        <taxon>organismal metagenomes</taxon>
    </lineage>
</organism>
<reference evidence="1" key="1">
    <citation type="submission" date="2019-03" db="EMBL/GenBank/DDBJ databases">
        <authorList>
            <person name="Danneels B."/>
        </authorList>
    </citation>
    <scope>NUCLEOTIDE SEQUENCE</scope>
</reference>
<protein>
    <recommendedName>
        <fullName evidence="2">Formylmethanofuran dehydrogenase subunit E domain-containing protein</fullName>
    </recommendedName>
</protein>